<organism evidence="2 3">
    <name type="scientific">Marinimicrobium koreense</name>
    <dbReference type="NCBI Taxonomy" id="306545"/>
    <lineage>
        <taxon>Bacteria</taxon>
        <taxon>Pseudomonadati</taxon>
        <taxon>Pseudomonadota</taxon>
        <taxon>Gammaproteobacteria</taxon>
        <taxon>Cellvibrionales</taxon>
        <taxon>Cellvibrionaceae</taxon>
        <taxon>Marinimicrobium</taxon>
    </lineage>
</organism>
<dbReference type="EMBL" id="RJUK01000001">
    <property type="protein sequence ID" value="ROQ20488.1"/>
    <property type="molecule type" value="Genomic_DNA"/>
</dbReference>
<comment type="caution">
    <text evidence="2">The sequence shown here is derived from an EMBL/GenBank/DDBJ whole genome shotgun (WGS) entry which is preliminary data.</text>
</comment>
<sequence length="309" mass="34191">MTLQARLILCLKGMAMGAADVVPGVSGGTIAFISGIYEELIDSLRRWTPAALGIWRRQGTAAFWRHVNGGFLLTVFGGVLLSIFSLANLVHYLLEFHPLLVWGFFFGLVVASVVYIGRQLPLRSPVIWLGLGLGTLVALAISVGKPVQLPAEWWMVYLAGCIAICAMILPGVSGSFLLLLMGMYPVFIQAVVDLNWWILACFLAGCVTGLLLFSHFLGWLLRHYHDRTLAVLTGFLVGSLNIIWPWKHTLETYTNRHGEQVPLVQENLVPWHYENIVGSDPQTAMVLVLMALGLLLVLALEFWAKRSTH</sequence>
<feature type="transmembrane region" description="Helical" evidence="1">
    <location>
        <begin position="71"/>
        <end position="94"/>
    </location>
</feature>
<accession>A0A3N1NYW4</accession>
<feature type="transmembrane region" description="Helical" evidence="1">
    <location>
        <begin position="196"/>
        <end position="221"/>
    </location>
</feature>
<feature type="transmembrane region" description="Helical" evidence="1">
    <location>
        <begin position="284"/>
        <end position="304"/>
    </location>
</feature>
<dbReference type="PANTHER" id="PTHR37308">
    <property type="entry name" value="INTEGRAL MEMBRANE PROTEIN"/>
    <property type="match status" value="1"/>
</dbReference>
<evidence type="ECO:0000313" key="2">
    <source>
        <dbReference type="EMBL" id="ROQ20488.1"/>
    </source>
</evidence>
<feature type="transmembrane region" description="Helical" evidence="1">
    <location>
        <begin position="126"/>
        <end position="144"/>
    </location>
</feature>
<dbReference type="InterPro" id="IPR007163">
    <property type="entry name" value="VCA0040-like"/>
</dbReference>
<dbReference type="RefSeq" id="WP_246004343.1">
    <property type="nucleotide sequence ID" value="NZ_RJUK01000001.1"/>
</dbReference>
<keyword evidence="1" id="KW-0472">Membrane</keyword>
<protein>
    <submittedName>
        <fullName evidence="2">Putative membrane protein</fullName>
    </submittedName>
</protein>
<dbReference type="Pfam" id="PF04018">
    <property type="entry name" value="VCA0040-like"/>
    <property type="match status" value="1"/>
</dbReference>
<feature type="transmembrane region" description="Helical" evidence="1">
    <location>
        <begin position="156"/>
        <end position="184"/>
    </location>
</feature>
<gene>
    <name evidence="2" type="ORF">EDC38_1094</name>
</gene>
<feature type="transmembrane region" description="Helical" evidence="1">
    <location>
        <begin position="228"/>
        <end position="246"/>
    </location>
</feature>
<evidence type="ECO:0000313" key="3">
    <source>
        <dbReference type="Proteomes" id="UP000273643"/>
    </source>
</evidence>
<feature type="transmembrane region" description="Helical" evidence="1">
    <location>
        <begin position="99"/>
        <end position="120"/>
    </location>
</feature>
<dbReference type="Proteomes" id="UP000273643">
    <property type="component" value="Unassembled WGS sequence"/>
</dbReference>
<reference evidence="2 3" key="1">
    <citation type="submission" date="2018-11" db="EMBL/GenBank/DDBJ databases">
        <title>Genomic Encyclopedia of Type Strains, Phase IV (KMG-IV): sequencing the most valuable type-strain genomes for metagenomic binning, comparative biology and taxonomic classification.</title>
        <authorList>
            <person name="Goeker M."/>
        </authorList>
    </citation>
    <scope>NUCLEOTIDE SEQUENCE [LARGE SCALE GENOMIC DNA]</scope>
    <source>
        <strain evidence="2 3">DSM 16974</strain>
    </source>
</reference>
<proteinExistence type="predicted"/>
<keyword evidence="1" id="KW-0812">Transmembrane</keyword>
<keyword evidence="1" id="KW-1133">Transmembrane helix</keyword>
<dbReference type="AlphaFoldDB" id="A0A3N1NYW4"/>
<keyword evidence="3" id="KW-1185">Reference proteome</keyword>
<evidence type="ECO:0000256" key="1">
    <source>
        <dbReference type="SAM" id="Phobius"/>
    </source>
</evidence>
<dbReference type="PANTHER" id="PTHR37308:SF1">
    <property type="entry name" value="POLYPRENYL-PHOSPHATE TRANSPORTER"/>
    <property type="match status" value="1"/>
</dbReference>
<name>A0A3N1NYW4_9GAMM</name>